<reference evidence="2" key="1">
    <citation type="journal article" date="2014" name="Proc. Natl. Acad. Sci. U.S.A.">
        <title>Extensive sampling of basidiomycete genomes demonstrates inadequacy of the white-rot/brown-rot paradigm for wood decay fungi.</title>
        <authorList>
            <person name="Riley R."/>
            <person name="Salamov A.A."/>
            <person name="Brown D.W."/>
            <person name="Nagy L.G."/>
            <person name="Floudas D."/>
            <person name="Held B.W."/>
            <person name="Levasseur A."/>
            <person name="Lombard V."/>
            <person name="Morin E."/>
            <person name="Otillar R."/>
            <person name="Lindquist E.A."/>
            <person name="Sun H."/>
            <person name="LaButti K.M."/>
            <person name="Schmutz J."/>
            <person name="Jabbour D."/>
            <person name="Luo H."/>
            <person name="Baker S.E."/>
            <person name="Pisabarro A.G."/>
            <person name="Walton J.D."/>
            <person name="Blanchette R.A."/>
            <person name="Henrissat B."/>
            <person name="Martin F."/>
            <person name="Cullen D."/>
            <person name="Hibbett D.S."/>
            <person name="Grigoriev I.V."/>
        </authorList>
    </citation>
    <scope>NUCLEOTIDE SEQUENCE [LARGE SCALE GENOMIC DNA]</scope>
    <source>
        <strain evidence="2">CBS 339.88</strain>
    </source>
</reference>
<organism evidence="1 2">
    <name type="scientific">Galerina marginata (strain CBS 339.88)</name>
    <dbReference type="NCBI Taxonomy" id="685588"/>
    <lineage>
        <taxon>Eukaryota</taxon>
        <taxon>Fungi</taxon>
        <taxon>Dikarya</taxon>
        <taxon>Basidiomycota</taxon>
        <taxon>Agaricomycotina</taxon>
        <taxon>Agaricomycetes</taxon>
        <taxon>Agaricomycetidae</taxon>
        <taxon>Agaricales</taxon>
        <taxon>Agaricineae</taxon>
        <taxon>Strophariaceae</taxon>
        <taxon>Galerina</taxon>
    </lineage>
</organism>
<dbReference type="EMBL" id="KL142368">
    <property type="protein sequence ID" value="KDR84610.1"/>
    <property type="molecule type" value="Genomic_DNA"/>
</dbReference>
<dbReference type="HOGENOM" id="CLU_1562972_0_0_1"/>
<dbReference type="AlphaFoldDB" id="A0A067TN16"/>
<accession>A0A067TN16</accession>
<name>A0A067TN16_GALM3</name>
<evidence type="ECO:0000313" key="2">
    <source>
        <dbReference type="Proteomes" id="UP000027222"/>
    </source>
</evidence>
<sequence length="171" mass="18784">MRWQASVLADDLQYAIYVDPTYHEFRSSIILKLWMTVEPTGRLTSDSTSANSFISSSFRISSYNLRSFALFNCSGQRHKDTTPSICASSDSFHLIITLLSSRSDQTTSYFSPTPAPMPTSTARDARAPSAAWAEELTILPIICASDVARCSNHLAETSPSSRPPAFACMSL</sequence>
<protein>
    <submittedName>
        <fullName evidence="1">Uncharacterized protein</fullName>
    </submittedName>
</protein>
<proteinExistence type="predicted"/>
<dbReference type="Proteomes" id="UP000027222">
    <property type="component" value="Unassembled WGS sequence"/>
</dbReference>
<evidence type="ECO:0000313" key="1">
    <source>
        <dbReference type="EMBL" id="KDR84610.1"/>
    </source>
</evidence>
<keyword evidence="2" id="KW-1185">Reference proteome</keyword>
<gene>
    <name evidence="1" type="ORF">GALMADRAFT_133867</name>
</gene>